<dbReference type="Pfam" id="PF04198">
    <property type="entry name" value="Sugar-bind"/>
    <property type="match status" value="1"/>
</dbReference>
<feature type="domain" description="Sugar-binding" evidence="5">
    <location>
        <begin position="66"/>
        <end position="317"/>
    </location>
</feature>
<evidence type="ECO:0000256" key="3">
    <source>
        <dbReference type="ARBA" id="ARBA00023125"/>
    </source>
</evidence>
<comment type="caution">
    <text evidence="6">The sequence shown here is derived from an EMBL/GenBank/DDBJ whole genome shotgun (WGS) entry which is preliminary data.</text>
</comment>
<comment type="similarity">
    <text evidence="1">Belongs to the SorC transcriptional regulatory family.</text>
</comment>
<keyword evidence="7" id="KW-1185">Reference proteome</keyword>
<proteinExistence type="inferred from homology"/>
<dbReference type="Pfam" id="PF13384">
    <property type="entry name" value="HTH_23"/>
    <property type="match status" value="1"/>
</dbReference>
<sequence>MPTRADTTQLRLMVRIARMYHELGMRQTDIASELHVSQPRVSRLLKRAAKEGVVRTVVSAPEGTYTDLEEALEQRYGLAECVVVDSGREEAEIEAALASASSTYLETTLTGGDIIGLSSWSATWLAAMQQLPPFRTPVAHKVIQLFGGVGNPRVQVKATRLIDLLARATGAEAVFFPSPAVLGSAGAAEQLADDASVRHVLDLLPTVTMSLMGIGSLEPSALLRESGNMITEADAAELSEAGAVGDVCLRFFNAEGRPVASGYDERLVGASAEQLRAIPRRVAAAGGGRKHAAIRGALLGQWVNVLITDVHSARALIDG</sequence>
<keyword evidence="3" id="KW-0238">DNA-binding</keyword>
<keyword evidence="4" id="KW-0804">Transcription</keyword>
<keyword evidence="2" id="KW-0805">Transcription regulation</keyword>
<dbReference type="InterPro" id="IPR037171">
    <property type="entry name" value="NagB/RpiA_transferase-like"/>
</dbReference>
<gene>
    <name evidence="6" type="ORF">OHJ16_01535</name>
</gene>
<dbReference type="RefSeq" id="WP_268916449.1">
    <property type="nucleotide sequence ID" value="NZ_JAPTMY010000002.1"/>
</dbReference>
<dbReference type="InterPro" id="IPR010982">
    <property type="entry name" value="Lambda_DNA-bd_dom_sf"/>
</dbReference>
<dbReference type="Proteomes" id="UP001072034">
    <property type="component" value="Unassembled WGS sequence"/>
</dbReference>
<evidence type="ECO:0000256" key="2">
    <source>
        <dbReference type="ARBA" id="ARBA00023015"/>
    </source>
</evidence>
<dbReference type="PANTHER" id="PTHR34294">
    <property type="entry name" value="TRANSCRIPTIONAL REGULATOR-RELATED"/>
    <property type="match status" value="1"/>
</dbReference>
<evidence type="ECO:0000313" key="7">
    <source>
        <dbReference type="Proteomes" id="UP001072034"/>
    </source>
</evidence>
<reference evidence="6" key="1">
    <citation type="submission" date="2022-10" db="EMBL/GenBank/DDBJ databases">
        <title>Genome sequence of Actinomyces israelii ATCC 10048.</title>
        <authorList>
            <person name="Watt R.M."/>
            <person name="Tong W.M."/>
        </authorList>
    </citation>
    <scope>NUCLEOTIDE SEQUENCE</scope>
    <source>
        <strain evidence="6">ATCC 10048</strain>
    </source>
</reference>
<accession>A0ABT4I4R6</accession>
<dbReference type="EMBL" id="JAPTMY010000002">
    <property type="protein sequence ID" value="MCZ0856733.1"/>
    <property type="molecule type" value="Genomic_DNA"/>
</dbReference>
<dbReference type="Gene3D" id="1.10.10.60">
    <property type="entry name" value="Homeodomain-like"/>
    <property type="match status" value="1"/>
</dbReference>
<evidence type="ECO:0000256" key="1">
    <source>
        <dbReference type="ARBA" id="ARBA00010466"/>
    </source>
</evidence>
<protein>
    <submittedName>
        <fullName evidence="6">MarR family transcriptional regulator</fullName>
    </submittedName>
</protein>
<dbReference type="Gene3D" id="3.40.50.1360">
    <property type="match status" value="1"/>
</dbReference>
<dbReference type="SUPFAM" id="SSF100950">
    <property type="entry name" value="NagB/RpiA/CoA transferase-like"/>
    <property type="match status" value="1"/>
</dbReference>
<dbReference type="SUPFAM" id="SSF47413">
    <property type="entry name" value="lambda repressor-like DNA-binding domains"/>
    <property type="match status" value="1"/>
</dbReference>
<organism evidence="6 7">
    <name type="scientific">Actinomyces israelii</name>
    <dbReference type="NCBI Taxonomy" id="1659"/>
    <lineage>
        <taxon>Bacteria</taxon>
        <taxon>Bacillati</taxon>
        <taxon>Actinomycetota</taxon>
        <taxon>Actinomycetes</taxon>
        <taxon>Actinomycetales</taxon>
        <taxon>Actinomycetaceae</taxon>
        <taxon>Actinomyces</taxon>
    </lineage>
</organism>
<dbReference type="InterPro" id="IPR051054">
    <property type="entry name" value="SorC_transcr_regulators"/>
</dbReference>
<dbReference type="InterPro" id="IPR007324">
    <property type="entry name" value="Sugar-bd_dom_put"/>
</dbReference>
<evidence type="ECO:0000256" key="4">
    <source>
        <dbReference type="ARBA" id="ARBA00023163"/>
    </source>
</evidence>
<evidence type="ECO:0000313" key="6">
    <source>
        <dbReference type="EMBL" id="MCZ0856733.1"/>
    </source>
</evidence>
<name>A0ABT4I4R6_9ACTO</name>
<evidence type="ECO:0000259" key="5">
    <source>
        <dbReference type="Pfam" id="PF04198"/>
    </source>
</evidence>